<feature type="compositionally biased region" description="Acidic residues" evidence="2">
    <location>
        <begin position="1651"/>
        <end position="1666"/>
    </location>
</feature>
<keyword evidence="1" id="KW-0175">Coiled coil</keyword>
<dbReference type="PANTHER" id="PTHR36681">
    <property type="entry name" value="NUCLEAR GTPASE, GERMINAL CENTER-ASSOCIATED, TANDEM DUPLICATE 3"/>
    <property type="match status" value="1"/>
</dbReference>
<feature type="region of interest" description="Disordered" evidence="2">
    <location>
        <begin position="1132"/>
        <end position="1169"/>
    </location>
</feature>
<feature type="region of interest" description="Disordered" evidence="2">
    <location>
        <begin position="626"/>
        <end position="652"/>
    </location>
</feature>
<feature type="region of interest" description="Disordered" evidence="2">
    <location>
        <begin position="1604"/>
        <end position="1762"/>
    </location>
</feature>
<gene>
    <name evidence="3" type="ORF">FSP39_024595</name>
</gene>
<feature type="region of interest" description="Disordered" evidence="2">
    <location>
        <begin position="945"/>
        <end position="979"/>
    </location>
</feature>
<evidence type="ECO:0000313" key="4">
    <source>
        <dbReference type="Proteomes" id="UP001186944"/>
    </source>
</evidence>
<feature type="compositionally biased region" description="Basic residues" evidence="2">
    <location>
        <begin position="1453"/>
        <end position="1465"/>
    </location>
</feature>
<feature type="region of interest" description="Disordered" evidence="2">
    <location>
        <begin position="2359"/>
        <end position="2381"/>
    </location>
</feature>
<feature type="region of interest" description="Disordered" evidence="2">
    <location>
        <begin position="1783"/>
        <end position="1806"/>
    </location>
</feature>
<dbReference type="EMBL" id="VSWD01000006">
    <property type="protein sequence ID" value="KAK3100746.1"/>
    <property type="molecule type" value="Genomic_DNA"/>
</dbReference>
<keyword evidence="4" id="KW-1185">Reference proteome</keyword>
<feature type="compositionally biased region" description="Basic and acidic residues" evidence="2">
    <location>
        <begin position="1620"/>
        <end position="1650"/>
    </location>
</feature>
<feature type="compositionally biased region" description="Basic and acidic residues" evidence="2">
    <location>
        <begin position="1390"/>
        <end position="1410"/>
    </location>
</feature>
<feature type="coiled-coil region" evidence="1">
    <location>
        <begin position="2208"/>
        <end position="2318"/>
    </location>
</feature>
<feature type="region of interest" description="Disordered" evidence="2">
    <location>
        <begin position="1001"/>
        <end position="1071"/>
    </location>
</feature>
<name>A0AA89C9D6_PINIB</name>
<feature type="compositionally biased region" description="Basic and acidic residues" evidence="2">
    <location>
        <begin position="1224"/>
        <end position="1244"/>
    </location>
</feature>
<feature type="region of interest" description="Disordered" evidence="2">
    <location>
        <begin position="564"/>
        <end position="588"/>
    </location>
</feature>
<feature type="compositionally biased region" description="Low complexity" evidence="2">
    <location>
        <begin position="872"/>
        <end position="884"/>
    </location>
</feature>
<feature type="compositionally biased region" description="Basic and acidic residues" evidence="2">
    <location>
        <begin position="964"/>
        <end position="974"/>
    </location>
</feature>
<feature type="compositionally biased region" description="Acidic residues" evidence="2">
    <location>
        <begin position="2363"/>
        <end position="2380"/>
    </location>
</feature>
<comment type="caution">
    <text evidence="3">The sequence shown here is derived from an EMBL/GenBank/DDBJ whole genome shotgun (WGS) entry which is preliminary data.</text>
</comment>
<feature type="compositionally biased region" description="Basic and acidic residues" evidence="2">
    <location>
        <begin position="1820"/>
        <end position="1832"/>
    </location>
</feature>
<feature type="compositionally biased region" description="Basic and acidic residues" evidence="2">
    <location>
        <begin position="724"/>
        <end position="737"/>
    </location>
</feature>
<dbReference type="PANTHER" id="PTHR36681:SF3">
    <property type="entry name" value="NUCLEAR GTPASE, GERMINAL CENTER-ASSOCIATED, TANDEM DUPLICATE 3"/>
    <property type="match status" value="1"/>
</dbReference>
<feature type="compositionally biased region" description="Basic and acidic residues" evidence="2">
    <location>
        <begin position="1563"/>
        <end position="1577"/>
    </location>
</feature>
<proteinExistence type="predicted"/>
<feature type="compositionally biased region" description="Basic residues" evidence="2">
    <location>
        <begin position="1545"/>
        <end position="1559"/>
    </location>
</feature>
<evidence type="ECO:0000313" key="3">
    <source>
        <dbReference type="EMBL" id="KAK3100746.1"/>
    </source>
</evidence>
<organism evidence="3 4">
    <name type="scientific">Pinctada imbricata</name>
    <name type="common">Atlantic pearl-oyster</name>
    <name type="synonym">Pinctada martensii</name>
    <dbReference type="NCBI Taxonomy" id="66713"/>
    <lineage>
        <taxon>Eukaryota</taxon>
        <taxon>Metazoa</taxon>
        <taxon>Spiralia</taxon>
        <taxon>Lophotrochozoa</taxon>
        <taxon>Mollusca</taxon>
        <taxon>Bivalvia</taxon>
        <taxon>Autobranchia</taxon>
        <taxon>Pteriomorphia</taxon>
        <taxon>Pterioida</taxon>
        <taxon>Pterioidea</taxon>
        <taxon>Pteriidae</taxon>
        <taxon>Pinctada</taxon>
    </lineage>
</organism>
<feature type="compositionally biased region" description="Low complexity" evidence="2">
    <location>
        <begin position="641"/>
        <end position="652"/>
    </location>
</feature>
<feature type="region of interest" description="Disordered" evidence="2">
    <location>
        <begin position="1183"/>
        <end position="1259"/>
    </location>
</feature>
<sequence length="2633" mass="293200">MEVADIGASNVESTTVEEVADIHDIGALNDEGTSVEEVADLGASNDKSNTVEEVADIGALNDEGTSVEEVADIGALNDEGTSVEEVADIGALNDERTTVEEVADIGVSHDEVQIPSPEERENVVTVMLSDNDDEDEAVDDIELLELQTQKTDSDDQYDEQQTDPDLVQDFSNAIPLYNNSNHEDNSAHVTDSEALEQCNVQKLEHNTSQNADQEVNGLALKDCNQMVTGNGVPDLCSPIRLSNPHAVCSNNTHQPVKEQSVSSPANSVHVQGIPETSETKTSSKYVEIKRSLSSESDDIDKISPTNDLVYEWTVDPCKVPDSIESSYSLNTMGSSVDSMFRNSVEPSADVEEEDVDMLVTSSQVLYGGGEAVSIDGSSALGEMEGSSETEAESFTSIKEAKFKYVSNVDLERETSVGQKSSVSTAIEDGQKLDMHVDDSDKGFYAENVNGQVSSFYRGSEGEPKYPANGTKRKLCDDDESNSSAKKPCFEKEERMTRMCTRLSKIVKQYFSIRHFYSREKHRSPAQVKKDLISGLVRNFFKNTQSDFTSRSDKDLVNPKTRQLNLSEDDDVYRQKQDENVGRKKSSLDKTMNDILKSSSEQRSNIDINLNHIHPDSTTMNMDIESKHKTQGKSLKEMAENSSDTSSSNSIQSLHSESLEILDTNYREFRDTVDDSLEITKSGSFRENDRTNLQIIKERDLFVSSRQQEKDESLECNDVNKKCDSDKMKSINKDKDGHQVNPDSSSRTTSKEDGKCGLAGMLSQLQFDSLVQSISRDSQPMVLMEGNVTVVIGIPSASVSHSMINTDEKSFCDAETQASSVDIDMETGVIDPRLISLPSSLETVYSEETASFIKADIIYMDKGYVDLNINQNAQHSSSNRSSQISMEGESHSMECTHDSIETQMHSEETLYKISSTEGNCLSEFVRDSSERDGENLNHGLKKTTNALNMEDNSHNEQTGNASCLSDRRPSSECSHDSCGSNQSMSVLGNIILSYSNTVEDKSRATLPTSKGNESLDLVTTKETKENLNTTKNNEERAVHPGSSSLQDSLQEERDSFGPPIPDSSNDFVQGMSDDDFNGENETTESSIEIYSMSSSPDDSFEVLPHHSKKLIPRSASLILSSSKKDKEREVISGISEGTKDQNNSAGSMESVGKGRQSCSQNKVKTSDMVHEDGSLQSVCTNLKTKHSSRRWSSDSTNPDADDAAGISDSTVHSVNADEKTEDDQTDCKAENGDITLTDEHDDVHTDLNSPTYLNSPNSRSHSRCSLTKNYHYGPGDKTISVSSDEALSDDNDVGSSAITKPLERSNSNELSFDFSQRASQMISKLPEFEEFEDLQTCDIKQETFRRFSDFEDIVISDSSDSDLPEVEFLKYESPKKNFVQQIKNEMLTPKCKTEICDPDLEGQRKTEKKSEPSVSKEAPSSTRKRKKRKSPGKEAEAVKDKKKAQSPRYSEVSKKKKRVKSPKRKMKYMDSDSDVVIISGDSESDTYDLTQSKRCTPVKKEIIYSDNDEFQPLRASQNLPKGKGKRRNAPIPKASPDVKEGEAKSGGKKQKLKRRKKRTSGRNTCKDGERPDRQKPSDNSDSEDDLNMLYFHDVKEGSAKGGYSLEDIFNSESRQSLQGKDGCDDGNNEKDEDDNGMKDDNVDDENQMKDDISEEFSDQNECEEDLVSETQLDNRDQAESDLELPALDVTSPKSPSASQAMSPVIPSFVKATHSLEDESMNELPDPKTRPMKDDDADSESAMDSHEEDVSQKDAKNGIDNTECYQSSGKIPKVYIDRAESIDRSPRTVNAGVPGRNEGQKGEEKCANSATCAMEVIKDRVKEDKVTEDKDAKDQVTASFDDEDDFVSPVIDFTALKSDDESGLDNPANDDILRKGTSKRARDSDSDNDFDVDDYAGHESPSTAGVKATNVDTPKGARDSINSDDDFEPIPSTSFKKRKLFEKSESPAKKPCREIVTLDVEMSTQAVQDISNTQFAAATEQLAEGQGQSPTKKSRARMLIERLKAKRLKGQKEWYKELRLLLKDLTDSEGKIKKGTPDPKSEAGVAFLKIKAVYGRIDTFDVLSRIGLVTRWLDKTRTISSTNPESFRNAINCYIETDDPGAGGQYWPIVKQVRIRLPNCDVCSSGAVLVDLPGVRDSNAARDKIARDYLKKCTVVWVVSSIHRAIDDKTAKDLLGENFRRQLLMDGQYGSIAFICTKADIIKPTEIIRGLKLQKDIQCYEKNLEELTVEQSNLEENINDNKTCLRSMRKEGKQLKKEVEELQEVMAEGDVMDLESQEFIELQEEKEKKDQAVKENQENIEKYEKEMNEAEKRCLQINIDKSKIRKQLSAFCAMKRNEYSKLQIKKDFKAGLREMKRRADMNTTDFDEEDDDDLYNSDEDDKEIGSSADNLKVFCVSAVEYQKMKNLLTNDGPPAVFSSEDETQIPALQQYVHQLTSVRRKHGVERLLQRLAQYVFDINHYLVEDGTESKSARRHMKNAIKLHSNGLMEKFDPVMQKLMSDLNEAFCGQINPKMYEGVAAANGAANNIVAKWGSKGVFTSPSFGQVNFNEDLSAPMYTCLSIVWDKVFSGILWNHLERCKIILIHTLKSFVDGLCKELLALGVSDTRTSRVTQQIIDSSTHKVSFVVLQIFIPCP</sequence>
<feature type="compositionally biased region" description="Polar residues" evidence="2">
    <location>
        <begin position="1245"/>
        <end position="1259"/>
    </location>
</feature>
<feature type="region of interest" description="Disordered" evidence="2">
    <location>
        <begin position="256"/>
        <end position="281"/>
    </location>
</feature>
<feature type="region of interest" description="Disordered" evidence="2">
    <location>
        <begin position="455"/>
        <end position="484"/>
    </location>
</feature>
<feature type="compositionally biased region" description="Basic and acidic residues" evidence="2">
    <location>
        <begin position="571"/>
        <end position="588"/>
    </location>
</feature>
<feature type="compositionally biased region" description="Basic and acidic residues" evidence="2">
    <location>
        <begin position="1741"/>
        <end position="1755"/>
    </location>
</feature>
<feature type="region of interest" description="Disordered" evidence="2">
    <location>
        <begin position="724"/>
        <end position="754"/>
    </location>
</feature>
<feature type="region of interest" description="Disordered" evidence="2">
    <location>
        <begin position="872"/>
        <end position="892"/>
    </location>
</feature>
<feature type="region of interest" description="Disordered" evidence="2">
    <location>
        <begin position="1389"/>
        <end position="1589"/>
    </location>
</feature>
<feature type="compositionally biased region" description="Basic and acidic residues" evidence="2">
    <location>
        <begin position="626"/>
        <end position="638"/>
    </location>
</feature>
<reference evidence="3" key="1">
    <citation type="submission" date="2019-08" db="EMBL/GenBank/DDBJ databases">
        <title>The improved chromosome-level genome for the pearl oyster Pinctada fucata martensii using PacBio sequencing and Hi-C.</title>
        <authorList>
            <person name="Zheng Z."/>
        </authorList>
    </citation>
    <scope>NUCLEOTIDE SEQUENCE</scope>
    <source>
        <strain evidence="3">ZZ-2019</strain>
        <tissue evidence="3">Adductor muscle</tissue>
    </source>
</reference>
<feature type="region of interest" description="Disordered" evidence="2">
    <location>
        <begin position="1820"/>
        <end position="1941"/>
    </location>
</feature>
<dbReference type="Proteomes" id="UP001186944">
    <property type="component" value="Unassembled WGS sequence"/>
</dbReference>
<accession>A0AA89C9D6</accession>
<evidence type="ECO:0000256" key="2">
    <source>
        <dbReference type="SAM" id="MobiDB-lite"/>
    </source>
</evidence>
<feature type="compositionally biased region" description="Basic and acidic residues" evidence="2">
    <location>
        <begin position="1535"/>
        <end position="1544"/>
    </location>
</feature>
<feature type="compositionally biased region" description="Basic and acidic residues" evidence="2">
    <location>
        <begin position="1723"/>
        <end position="1732"/>
    </location>
</feature>
<evidence type="ECO:0000256" key="1">
    <source>
        <dbReference type="SAM" id="Coils"/>
    </source>
</evidence>
<protein>
    <submittedName>
        <fullName evidence="3">Uncharacterized protein</fullName>
    </submittedName>
</protein>
<feature type="compositionally biased region" description="Polar residues" evidence="2">
    <location>
        <begin position="1690"/>
        <end position="1700"/>
    </location>
</feature>